<dbReference type="InterPro" id="IPR003789">
    <property type="entry name" value="Asn/Gln_tRNA_amidoTrase-B-like"/>
</dbReference>
<dbReference type="Gene3D" id="1.10.10.410">
    <property type="match status" value="1"/>
</dbReference>
<dbReference type="Pfam" id="PF09424">
    <property type="entry name" value="YqeY"/>
    <property type="match status" value="1"/>
</dbReference>
<protein>
    <submittedName>
        <fullName evidence="1">GatB/YqeY domain-containing protein</fullName>
    </submittedName>
</protein>
<dbReference type="Proteomes" id="UP000280434">
    <property type="component" value="Unassembled WGS sequence"/>
</dbReference>
<evidence type="ECO:0000313" key="2">
    <source>
        <dbReference type="Proteomes" id="UP000280434"/>
    </source>
</evidence>
<dbReference type="PANTHER" id="PTHR28055:SF1">
    <property type="entry name" value="ALTERED INHERITANCE OF MITOCHONDRIA PROTEIN 41, MITOCHONDRIAL"/>
    <property type="match status" value="1"/>
</dbReference>
<organism evidence="1 2">
    <name type="scientific">Trinickia fusca</name>
    <dbReference type="NCBI Taxonomy" id="2419777"/>
    <lineage>
        <taxon>Bacteria</taxon>
        <taxon>Pseudomonadati</taxon>
        <taxon>Pseudomonadota</taxon>
        <taxon>Betaproteobacteria</taxon>
        <taxon>Burkholderiales</taxon>
        <taxon>Burkholderiaceae</taxon>
        <taxon>Trinickia</taxon>
    </lineage>
</organism>
<dbReference type="Gene3D" id="1.10.1510.10">
    <property type="entry name" value="Uncharacterised protein YqeY/AIM41 PF09424, N-terminal domain"/>
    <property type="match status" value="1"/>
</dbReference>
<sequence>MSLKDQISDDMKAAMRARETERLATIRLLLAAIKQREVDEQVTLDDAAVTAVIDKMIKQRKDSISQFEAAGRADLVAKESAELTVLAAYMPAQLSDAEIAAEVQAAVAETGAAGPQDMGKVMGVLKGKLAGRADMTAVSGLVKAALAK</sequence>
<dbReference type="OrthoDB" id="9788127at2"/>
<proteinExistence type="predicted"/>
<dbReference type="RefSeq" id="WP_121278426.1">
    <property type="nucleotide sequence ID" value="NZ_RBZV01000005.1"/>
</dbReference>
<dbReference type="GO" id="GO:0016884">
    <property type="term" value="F:carbon-nitrogen ligase activity, with glutamine as amido-N-donor"/>
    <property type="evidence" value="ECO:0007669"/>
    <property type="project" value="InterPro"/>
</dbReference>
<name>A0A494XCW4_9BURK</name>
<evidence type="ECO:0000313" key="1">
    <source>
        <dbReference type="EMBL" id="RKP47481.1"/>
    </source>
</evidence>
<dbReference type="EMBL" id="RBZV01000005">
    <property type="protein sequence ID" value="RKP47481.1"/>
    <property type="molecule type" value="Genomic_DNA"/>
</dbReference>
<accession>A0A494XCW4</accession>
<dbReference type="SUPFAM" id="SSF89095">
    <property type="entry name" value="GatB/YqeY motif"/>
    <property type="match status" value="1"/>
</dbReference>
<comment type="caution">
    <text evidence="1">The sequence shown here is derived from an EMBL/GenBank/DDBJ whole genome shotgun (WGS) entry which is preliminary data.</text>
</comment>
<keyword evidence="2" id="KW-1185">Reference proteome</keyword>
<dbReference type="InterPro" id="IPR019004">
    <property type="entry name" value="YqeY/Aim41"/>
</dbReference>
<dbReference type="AlphaFoldDB" id="A0A494XCW4"/>
<dbReference type="InterPro" id="IPR042184">
    <property type="entry name" value="YqeY/Aim41_N"/>
</dbReference>
<dbReference type="PANTHER" id="PTHR28055">
    <property type="entry name" value="ALTERED INHERITANCE OF MITOCHONDRIA PROTEIN 41, MITOCHONDRIAL"/>
    <property type="match status" value="1"/>
</dbReference>
<dbReference type="InterPro" id="IPR023168">
    <property type="entry name" value="GatB_Yqey_C_2"/>
</dbReference>
<gene>
    <name evidence="1" type="ORF">D7S89_14660</name>
</gene>
<reference evidence="1 2" key="1">
    <citation type="submission" date="2018-10" db="EMBL/GenBank/DDBJ databases">
        <title>Paraburkholderia sp. 7MK8-2, isolated from soil.</title>
        <authorList>
            <person name="Gao Z.-H."/>
            <person name="Qiu L.-H."/>
        </authorList>
    </citation>
    <scope>NUCLEOTIDE SEQUENCE [LARGE SCALE GENOMIC DNA]</scope>
    <source>
        <strain evidence="1 2">7MK8-2</strain>
    </source>
</reference>